<gene>
    <name evidence="2" type="primary">udk_2</name>
    <name evidence="2" type="ORF">ERS852473_01087</name>
</gene>
<name>A0ABP2ATA5_SARVE</name>
<dbReference type="Proteomes" id="UP000095488">
    <property type="component" value="Unassembled WGS sequence"/>
</dbReference>
<dbReference type="PANTHER" id="PTHR10285">
    <property type="entry name" value="URIDINE KINASE"/>
    <property type="match status" value="1"/>
</dbReference>
<dbReference type="CDD" id="cd02028">
    <property type="entry name" value="UMPK_like"/>
    <property type="match status" value="1"/>
</dbReference>
<keyword evidence="2" id="KW-0418">Kinase</keyword>
<dbReference type="EMBL" id="CYZR01000003">
    <property type="protein sequence ID" value="CUN78410.1"/>
    <property type="molecule type" value="Genomic_DNA"/>
</dbReference>
<feature type="domain" description="Phosphoribulokinase/uridine kinase" evidence="1">
    <location>
        <begin position="290"/>
        <end position="487"/>
    </location>
</feature>
<keyword evidence="2" id="KW-0808">Transferase</keyword>
<dbReference type="SUPFAM" id="SSF52540">
    <property type="entry name" value="P-loop containing nucleoside triphosphate hydrolases"/>
    <property type="match status" value="1"/>
</dbReference>
<dbReference type="InterPro" id="IPR027417">
    <property type="entry name" value="P-loop_NTPase"/>
</dbReference>
<dbReference type="EC" id="2.7.1.48" evidence="2"/>
<evidence type="ECO:0000259" key="1">
    <source>
        <dbReference type="Pfam" id="PF00485"/>
    </source>
</evidence>
<evidence type="ECO:0000313" key="3">
    <source>
        <dbReference type="Proteomes" id="UP000095488"/>
    </source>
</evidence>
<reference evidence="2 3" key="1">
    <citation type="submission" date="2015-09" db="EMBL/GenBank/DDBJ databases">
        <authorList>
            <consortium name="Pathogen Informatics"/>
            <person name="Wu L."/>
            <person name="Ma J."/>
        </authorList>
    </citation>
    <scope>NUCLEOTIDE SEQUENCE [LARGE SCALE GENOMIC DNA]</scope>
    <source>
        <strain evidence="2 3">2789STDY5834858</strain>
    </source>
</reference>
<evidence type="ECO:0000313" key="2">
    <source>
        <dbReference type="EMBL" id="CUN78410.1"/>
    </source>
</evidence>
<proteinExistence type="predicted"/>
<dbReference type="InterPro" id="IPR018163">
    <property type="entry name" value="Thr/Ala-tRNA-synth_IIc_edit"/>
</dbReference>
<dbReference type="InterPro" id="IPR006083">
    <property type="entry name" value="PRK/URK"/>
</dbReference>
<protein>
    <submittedName>
        <fullName evidence="2">Uridine kinase</fullName>
        <ecNumber evidence="2">2.7.1.48</ecNumber>
    </submittedName>
</protein>
<dbReference type="GO" id="GO:0004849">
    <property type="term" value="F:uridine kinase activity"/>
    <property type="evidence" value="ECO:0007669"/>
    <property type="project" value="UniProtKB-EC"/>
</dbReference>
<organism evidence="2 3">
    <name type="scientific">Sarcina ventriculi</name>
    <name type="common">Clostridium ventriculi</name>
    <dbReference type="NCBI Taxonomy" id="1267"/>
    <lineage>
        <taxon>Bacteria</taxon>
        <taxon>Bacillati</taxon>
        <taxon>Bacillota</taxon>
        <taxon>Clostridia</taxon>
        <taxon>Eubacteriales</taxon>
        <taxon>Clostridiaceae</taxon>
        <taxon>Sarcina</taxon>
    </lineage>
</organism>
<comment type="caution">
    <text evidence="2">The sequence shown here is derived from an EMBL/GenBank/DDBJ whole genome shotgun (WGS) entry which is preliminary data.</text>
</comment>
<dbReference type="Gene3D" id="3.40.50.300">
    <property type="entry name" value="P-loop containing nucleotide triphosphate hydrolases"/>
    <property type="match status" value="1"/>
</dbReference>
<keyword evidence="3" id="KW-1185">Reference proteome</keyword>
<dbReference type="Pfam" id="PF00485">
    <property type="entry name" value="PRK"/>
    <property type="match status" value="1"/>
</dbReference>
<sequence>MLLEKLKIKIDDKYISVDKGTKFYQLLDKNYKEDIYPIILAKFNNIYLELTDEIKENGDLVWIRLDNAIAIKAYRRALQFVFIKATLDLFNECSITIQHSIRNGLYGEVHKDVALNEEDIKLIKNRMMEIINKDIVIEKCEVKTKDAINIFKTYKMNDKVRLLSSLKNDNVKLYKIDDRYDYFYGNMVYSTGILKYFDLEYYDPGFVLNFPKVKEPTKVCKFVDIPQLSKVFKETKRWISILDVADVSSLNEKIRSHEKEDIIRVSEALHEKKIAQIADMILNKENTKIVLIAGPSSSGKTTFSKRLAIQLRVNGYKPLLISLDDYYIDRDKTPLDENGKPDFESINALDLEFFNNQLKDLLSNKAVKLPKYNFKTGKREETKENIELSQNGIIVIEGIHGLNPKLIYKIADENKFKIYISALTQLNLDNHNRISTTDIRKIRRIVRDFLSRGYGGAETLEMWPSIKRGEEKNIFKYQEEADVLFNSTLVYEMAVLKKYALEELKKINNKKDSYVYYEAKRLMNIINFFEDIEKEKVPENSILREFIGGSCFYEY</sequence>
<dbReference type="Gene3D" id="3.30.980.10">
    <property type="entry name" value="Threonyl-trna Synthetase, Chain A, domain 2"/>
    <property type="match status" value="1"/>
</dbReference>
<dbReference type="SUPFAM" id="SSF55186">
    <property type="entry name" value="ThrRS/AlaRS common domain"/>
    <property type="match status" value="1"/>
</dbReference>
<accession>A0ABP2ATA5</accession>